<reference evidence="7" key="1">
    <citation type="submission" date="2020-11" db="EMBL/GenBank/DDBJ databases">
        <authorList>
            <person name="Koelle M."/>
            <person name="Horta M.A.C."/>
            <person name="Nowrousian M."/>
            <person name="Ohm R.A."/>
            <person name="Benz P."/>
            <person name="Pilgard A."/>
        </authorList>
    </citation>
    <scope>NUCLEOTIDE SEQUENCE</scope>
    <source>
        <strain evidence="7">FPRL280</strain>
    </source>
</reference>
<dbReference type="PANTHER" id="PTHR13259">
    <property type="entry name" value="BLADDER CANCER 10 KD PROTEIN HOMOLOG"/>
    <property type="match status" value="1"/>
</dbReference>
<evidence type="ECO:0000313" key="8">
    <source>
        <dbReference type="Proteomes" id="UP000639403"/>
    </source>
</evidence>
<feature type="transmembrane region" description="Helical" evidence="6">
    <location>
        <begin position="12"/>
        <end position="31"/>
    </location>
</feature>
<reference evidence="7" key="2">
    <citation type="journal article" name="Front. Microbiol.">
        <title>Degradative Capacity of Two Strains of Rhodonia placenta: From Phenotype to Genotype.</title>
        <authorList>
            <person name="Kolle M."/>
            <person name="Horta M.A.C."/>
            <person name="Nowrousian M."/>
            <person name="Ohm R.A."/>
            <person name="Benz J.P."/>
            <person name="Pilgard A."/>
        </authorList>
    </citation>
    <scope>NUCLEOTIDE SEQUENCE</scope>
    <source>
        <strain evidence="7">FPRL280</strain>
    </source>
</reference>
<evidence type="ECO:0000256" key="3">
    <source>
        <dbReference type="ARBA" id="ARBA00022989"/>
    </source>
</evidence>
<dbReference type="AlphaFoldDB" id="A0A8H7P5Q6"/>
<evidence type="ECO:0000313" key="7">
    <source>
        <dbReference type="EMBL" id="KAF9817466.1"/>
    </source>
</evidence>
<comment type="caution">
    <text evidence="7">The sequence shown here is derived from an EMBL/GenBank/DDBJ whole genome shotgun (WGS) entry which is preliminary data.</text>
</comment>
<proteinExistence type="predicted"/>
<gene>
    <name evidence="7" type="ORF">IEO21_03423</name>
</gene>
<feature type="region of interest" description="Disordered" evidence="5">
    <location>
        <begin position="206"/>
        <end position="230"/>
    </location>
</feature>
<dbReference type="SMART" id="SM01396">
    <property type="entry name" value="BC10"/>
    <property type="match status" value="1"/>
</dbReference>
<feature type="region of interest" description="Disordered" evidence="5">
    <location>
        <begin position="136"/>
        <end position="166"/>
    </location>
</feature>
<dbReference type="PANTHER" id="PTHR13259:SF1">
    <property type="entry name" value="BLADDER CANCER-ASSOCIATED PROTEIN"/>
    <property type="match status" value="1"/>
</dbReference>
<sequence length="260" mass="29268">MPRCTRWYLPLVLLPFPIAPPFFLWLFLFSLTLHARPCFYCIVLLSAMFVSSCYWPPVPLESPLTVPWSENITTYADALAALLPTLPEAMKPANVPMLDRCWCDIPSAGAFIPFNVTRWEQQSVLRLKGELEEKMKFREKDSEDVAAGSSPRSQSTQPPPDEVEGRSRLLSGIWESVWPFARESAQNMTAPPLIPHNASLDLLSRHPEDLPSVTDTNNSTNPTALETSSQSLSLPLLRREYNLRSYGFALILDFGWSTPA</sequence>
<organism evidence="7 8">
    <name type="scientific">Rhodonia placenta</name>
    <dbReference type="NCBI Taxonomy" id="104341"/>
    <lineage>
        <taxon>Eukaryota</taxon>
        <taxon>Fungi</taxon>
        <taxon>Dikarya</taxon>
        <taxon>Basidiomycota</taxon>
        <taxon>Agaricomycotina</taxon>
        <taxon>Agaricomycetes</taxon>
        <taxon>Polyporales</taxon>
        <taxon>Adustoporiaceae</taxon>
        <taxon>Rhodonia</taxon>
    </lineage>
</organism>
<evidence type="ECO:0000256" key="5">
    <source>
        <dbReference type="SAM" id="MobiDB-lite"/>
    </source>
</evidence>
<name>A0A8H7P5Q6_9APHY</name>
<dbReference type="GO" id="GO:0016020">
    <property type="term" value="C:membrane"/>
    <property type="evidence" value="ECO:0007669"/>
    <property type="project" value="UniProtKB-SubCell"/>
</dbReference>
<evidence type="ECO:0000256" key="1">
    <source>
        <dbReference type="ARBA" id="ARBA00004370"/>
    </source>
</evidence>
<dbReference type="Proteomes" id="UP000639403">
    <property type="component" value="Unassembled WGS sequence"/>
</dbReference>
<keyword evidence="4 6" id="KW-0472">Membrane</keyword>
<accession>A0A8H7P5Q6</accession>
<feature type="compositionally biased region" description="Polar residues" evidence="5">
    <location>
        <begin position="213"/>
        <end position="227"/>
    </location>
</feature>
<dbReference type="InterPro" id="IPR009598">
    <property type="entry name" value="BCALP"/>
</dbReference>
<protein>
    <submittedName>
        <fullName evidence="7">Uncharacterized protein</fullName>
    </submittedName>
</protein>
<comment type="subcellular location">
    <subcellularLocation>
        <location evidence="1">Membrane</location>
    </subcellularLocation>
</comment>
<dbReference type="EMBL" id="JADOXO010000042">
    <property type="protein sequence ID" value="KAF9817466.1"/>
    <property type="molecule type" value="Genomic_DNA"/>
</dbReference>
<evidence type="ECO:0000256" key="6">
    <source>
        <dbReference type="SAM" id="Phobius"/>
    </source>
</evidence>
<dbReference type="Pfam" id="PF06726">
    <property type="entry name" value="BC10"/>
    <property type="match status" value="1"/>
</dbReference>
<evidence type="ECO:0000256" key="2">
    <source>
        <dbReference type="ARBA" id="ARBA00022692"/>
    </source>
</evidence>
<keyword evidence="2 6" id="KW-0812">Transmembrane</keyword>
<evidence type="ECO:0000256" key="4">
    <source>
        <dbReference type="ARBA" id="ARBA00023136"/>
    </source>
</evidence>
<keyword evidence="3 6" id="KW-1133">Transmembrane helix</keyword>